<accession>A0ABM6WAG3</accession>
<dbReference type="InterPro" id="IPR010799">
    <property type="entry name" value="MlrC_C"/>
</dbReference>
<name>A0ABM6WAG3_9BACT</name>
<evidence type="ECO:0000313" key="3">
    <source>
        <dbReference type="EMBL" id="AWO01003.1"/>
    </source>
</evidence>
<evidence type="ECO:0000259" key="1">
    <source>
        <dbReference type="Pfam" id="PF07171"/>
    </source>
</evidence>
<keyword evidence="4" id="KW-1185">Reference proteome</keyword>
<protein>
    <submittedName>
        <fullName evidence="3">Microcystin degradation protein MlrC</fullName>
    </submittedName>
</protein>
<evidence type="ECO:0000313" key="4">
    <source>
        <dbReference type="Proteomes" id="UP000246099"/>
    </source>
</evidence>
<gene>
    <name evidence="3" type="ORF">DLD77_04455</name>
</gene>
<sequence>MTPTVFVAGLFHETHTFLHERTGMDSFRKMALFHGRDIIANNDDNGSPMDGFLWYARERGWQVVPGIQMAAMPSGMVEEEVYNYFRAHFFAALEKSWPSLDAVYLVLHGAMVSEGTPDAEGRLLEELQHFLDARGKQIPVVAVLDLHANVSQQMVSNSTCLYAYRKNPHTDAREAAIKAAVLLHEIMLEPAVRQVFRATPYIIPPAGLGTDADPMRAVLRKAAAMEAASPEILCINVMAGFAYADIADCGVSFTCCTRGSAEKADACLAELERELAQHLQAAYPEENRLEEVLALTGKQTPVLLIEAADNIGGGTPGDGTGVLAPLLATGRNGIVAVLNDAVAVQACVAAGIGANIALLIGAKTDAFHGEPVKFEGTVKNLTDGRFELENKNSHLASIMGSHVNMGTCAVISNGQATILLTTCKTPPMDLGQLRSQGIAPEAARYIIVKAAVSHKQAYDPVAAAAFYIDSPGLCTSNLTRLPYRHIGNKIISMPAGT</sequence>
<proteinExistence type="predicted"/>
<dbReference type="PIRSF" id="PIRSF012702">
    <property type="entry name" value="UCP012702"/>
    <property type="match status" value="1"/>
</dbReference>
<reference evidence="3 4" key="1">
    <citation type="submission" date="2018-05" db="EMBL/GenBank/DDBJ databases">
        <title>Chitinophaga sp. nov., isolated from rhizosphere soil of Alhagi.</title>
        <authorList>
            <person name="Liu Y."/>
        </authorList>
    </citation>
    <scope>NUCLEOTIDE SEQUENCE [LARGE SCALE GENOMIC DNA]</scope>
    <source>
        <strain evidence="3 4">T22</strain>
    </source>
</reference>
<dbReference type="Pfam" id="PF07171">
    <property type="entry name" value="MlrC_C"/>
    <property type="match status" value="1"/>
</dbReference>
<evidence type="ECO:0000259" key="2">
    <source>
        <dbReference type="Pfam" id="PF07364"/>
    </source>
</evidence>
<feature type="domain" description="Microcystin LR degradation protein MlrC C-terminal" evidence="1">
    <location>
        <begin position="305"/>
        <end position="485"/>
    </location>
</feature>
<dbReference type="Proteomes" id="UP000246099">
    <property type="component" value="Chromosome"/>
</dbReference>
<dbReference type="EMBL" id="CP029600">
    <property type="protein sequence ID" value="AWO01003.1"/>
    <property type="molecule type" value="Genomic_DNA"/>
</dbReference>
<dbReference type="Pfam" id="PF07364">
    <property type="entry name" value="DUF1485"/>
    <property type="match status" value="1"/>
</dbReference>
<dbReference type="InterPro" id="IPR015995">
    <property type="entry name" value="MlrC_N"/>
</dbReference>
<dbReference type="RefSeq" id="WP_119077074.1">
    <property type="nucleotide sequence ID" value="NZ_CP029600.1"/>
</dbReference>
<dbReference type="InterPro" id="IPR009197">
    <property type="entry name" value="MlrC"/>
</dbReference>
<feature type="domain" description="Microcystin LR degradation protein MlrC N-terminal" evidence="2">
    <location>
        <begin position="5"/>
        <end position="294"/>
    </location>
</feature>
<organism evidence="3 4">
    <name type="scientific">Chitinophaga alhagiae</name>
    <dbReference type="NCBI Taxonomy" id="2203219"/>
    <lineage>
        <taxon>Bacteria</taxon>
        <taxon>Pseudomonadati</taxon>
        <taxon>Bacteroidota</taxon>
        <taxon>Chitinophagia</taxon>
        <taxon>Chitinophagales</taxon>
        <taxon>Chitinophagaceae</taxon>
        <taxon>Chitinophaga</taxon>
    </lineage>
</organism>